<evidence type="ECO:0000256" key="3">
    <source>
        <dbReference type="ARBA" id="ARBA00005189"/>
    </source>
</evidence>
<organism evidence="17 18">
    <name type="scientific">Coemansia asiatica</name>
    <dbReference type="NCBI Taxonomy" id="1052880"/>
    <lineage>
        <taxon>Eukaryota</taxon>
        <taxon>Fungi</taxon>
        <taxon>Fungi incertae sedis</taxon>
        <taxon>Zoopagomycota</taxon>
        <taxon>Kickxellomycotina</taxon>
        <taxon>Kickxellomycetes</taxon>
        <taxon>Kickxellales</taxon>
        <taxon>Kickxellaceae</taxon>
        <taxon>Coemansia</taxon>
    </lineage>
</organism>
<sequence>MNRLNPSSQANIAEGCQSASCQQKQDQQQQQQQSVTGSNGINNNGLFFGWALGLPIFAGFQAPANGYAEECRTQLVRIGSFVDEATTTLMVTLWTTSPVLCIILYIYLLANFKSLRTLLLIYLAFCFFDPRPYDGVGRRVPSVKKLPIWTHVNKYFKPRMIFEEPLDASKKYVFGSHPHGVISYTSQLIAGTTGLGIESHFPGLVVRGVTMPATFSIPFFRDYALAMGCLSCDRDSIRAALSERRHKLHQSLLVVVGGAQESMLAHEDSADLILLKRRGFISEAVRAGCDLVPIYNFNENSIYKLVDNPPDSLVYKFEMAIRSFFGFTILLFHGRNIFFTPYRTQLTAVVGRSIRVKRNYDASTEEIDEYHRLYVEELTRLYNKYQPKYAPSSKKLKFAA</sequence>
<evidence type="ECO:0000256" key="2">
    <source>
        <dbReference type="ARBA" id="ARBA00004771"/>
    </source>
</evidence>
<keyword evidence="12 16" id="KW-0443">Lipid metabolism</keyword>
<dbReference type="CDD" id="cd07987">
    <property type="entry name" value="LPLAT_MGAT-like"/>
    <property type="match status" value="1"/>
</dbReference>
<evidence type="ECO:0000256" key="6">
    <source>
        <dbReference type="ARBA" id="ARBA00022516"/>
    </source>
</evidence>
<evidence type="ECO:0000256" key="13">
    <source>
        <dbReference type="ARBA" id="ARBA00023136"/>
    </source>
</evidence>
<evidence type="ECO:0000256" key="8">
    <source>
        <dbReference type="ARBA" id="ARBA00022692"/>
    </source>
</evidence>
<evidence type="ECO:0000256" key="12">
    <source>
        <dbReference type="ARBA" id="ARBA00023098"/>
    </source>
</evidence>
<comment type="catalytic activity">
    <reaction evidence="15 16">
        <text>an acyl-CoA + a 1,2-diacyl-sn-glycerol = a triacyl-sn-glycerol + CoA</text>
        <dbReference type="Rhea" id="RHEA:10868"/>
        <dbReference type="ChEBI" id="CHEBI:17815"/>
        <dbReference type="ChEBI" id="CHEBI:57287"/>
        <dbReference type="ChEBI" id="CHEBI:58342"/>
        <dbReference type="ChEBI" id="CHEBI:64615"/>
        <dbReference type="EC" id="2.3.1.20"/>
    </reaction>
</comment>
<comment type="similarity">
    <text evidence="4 16">Belongs to the diacylglycerol acyltransferase family.</text>
</comment>
<evidence type="ECO:0000313" key="17">
    <source>
        <dbReference type="EMBL" id="KAJ1645584.1"/>
    </source>
</evidence>
<evidence type="ECO:0000256" key="4">
    <source>
        <dbReference type="ARBA" id="ARBA00005420"/>
    </source>
</evidence>
<proteinExistence type="inferred from homology"/>
<keyword evidence="11 16" id="KW-1133">Transmembrane helix</keyword>
<dbReference type="GO" id="GO:0005789">
    <property type="term" value="C:endoplasmic reticulum membrane"/>
    <property type="evidence" value="ECO:0007669"/>
    <property type="project" value="UniProtKB-SubCell"/>
</dbReference>
<keyword evidence="6 16" id="KW-0444">Lipid biosynthesis</keyword>
<keyword evidence="10 16" id="KW-0256">Endoplasmic reticulum</keyword>
<comment type="pathway">
    <text evidence="2 16">Glycerolipid metabolism; triacylglycerol biosynthesis.</text>
</comment>
<keyword evidence="18" id="KW-1185">Reference proteome</keyword>
<dbReference type="GO" id="GO:0004144">
    <property type="term" value="F:diacylglycerol O-acyltransferase activity"/>
    <property type="evidence" value="ECO:0007669"/>
    <property type="project" value="UniProtKB-UniRule"/>
</dbReference>
<evidence type="ECO:0000256" key="14">
    <source>
        <dbReference type="ARBA" id="ARBA00023315"/>
    </source>
</evidence>
<evidence type="ECO:0000256" key="15">
    <source>
        <dbReference type="ARBA" id="ARBA00048109"/>
    </source>
</evidence>
<evidence type="ECO:0000256" key="5">
    <source>
        <dbReference type="ARBA" id="ARBA00013244"/>
    </source>
</evidence>
<dbReference type="GO" id="GO:0006071">
    <property type="term" value="P:glycerol metabolic process"/>
    <property type="evidence" value="ECO:0007669"/>
    <property type="project" value="UniProtKB-UniRule"/>
</dbReference>
<dbReference type="InterPro" id="IPR007130">
    <property type="entry name" value="DAGAT"/>
</dbReference>
<dbReference type="EC" id="2.3.1.20" evidence="5 16"/>
<evidence type="ECO:0000256" key="16">
    <source>
        <dbReference type="RuleBase" id="RU367023"/>
    </source>
</evidence>
<dbReference type="PANTHER" id="PTHR12317">
    <property type="entry name" value="DIACYLGLYCEROL O-ACYLTRANSFERASE"/>
    <property type="match status" value="1"/>
</dbReference>
<dbReference type="Proteomes" id="UP001145021">
    <property type="component" value="Unassembled WGS sequence"/>
</dbReference>
<dbReference type="GO" id="GO:0019432">
    <property type="term" value="P:triglyceride biosynthetic process"/>
    <property type="evidence" value="ECO:0007669"/>
    <property type="project" value="UniProtKB-UniRule"/>
</dbReference>
<protein>
    <recommendedName>
        <fullName evidence="5 16">Diacylglycerol O-acyltransferase</fullName>
        <ecNumber evidence="5 16">2.3.1.20</ecNumber>
    </recommendedName>
</protein>
<evidence type="ECO:0000256" key="10">
    <source>
        <dbReference type="ARBA" id="ARBA00022824"/>
    </source>
</evidence>
<reference evidence="17" key="1">
    <citation type="submission" date="2022-07" db="EMBL/GenBank/DDBJ databases">
        <title>Phylogenomic reconstructions and comparative analyses of Kickxellomycotina fungi.</title>
        <authorList>
            <person name="Reynolds N.K."/>
            <person name="Stajich J.E."/>
            <person name="Barry K."/>
            <person name="Grigoriev I.V."/>
            <person name="Crous P."/>
            <person name="Smith M.E."/>
        </authorList>
    </citation>
    <scope>NUCLEOTIDE SEQUENCE</scope>
    <source>
        <strain evidence="17">NBRC 105413</strain>
    </source>
</reference>
<evidence type="ECO:0000313" key="18">
    <source>
        <dbReference type="Proteomes" id="UP001145021"/>
    </source>
</evidence>
<dbReference type="PANTHER" id="PTHR12317:SF0">
    <property type="entry name" value="ACYLTRANSFERASE"/>
    <property type="match status" value="1"/>
</dbReference>
<keyword evidence="13 16" id="KW-0472">Membrane</keyword>
<dbReference type="AlphaFoldDB" id="A0A9W7XLD2"/>
<comment type="function">
    <text evidence="16">Catalyzes the terminal and only committed step in triacylglycerol synthesis by using diacylglycerol and fatty acyl CoA as substrates.</text>
</comment>
<feature type="transmembrane region" description="Helical" evidence="16">
    <location>
        <begin position="89"/>
        <end position="110"/>
    </location>
</feature>
<comment type="caution">
    <text evidence="17">The sequence shown here is derived from an EMBL/GenBank/DDBJ whole genome shotgun (WGS) entry which is preliminary data.</text>
</comment>
<evidence type="ECO:0000256" key="11">
    <source>
        <dbReference type="ARBA" id="ARBA00022989"/>
    </source>
</evidence>
<evidence type="ECO:0000256" key="7">
    <source>
        <dbReference type="ARBA" id="ARBA00022679"/>
    </source>
</evidence>
<keyword evidence="14 16" id="KW-0012">Acyltransferase</keyword>
<keyword evidence="9" id="KW-0319">Glycerol metabolism</keyword>
<gene>
    <name evidence="17" type="primary">DGA1</name>
    <name evidence="17" type="ORF">LPJ64_002828</name>
</gene>
<dbReference type="Pfam" id="PF03982">
    <property type="entry name" value="DAGAT"/>
    <property type="match status" value="1"/>
</dbReference>
<keyword evidence="8 16" id="KW-0812">Transmembrane</keyword>
<dbReference type="EMBL" id="JANBOH010000098">
    <property type="protein sequence ID" value="KAJ1645584.1"/>
    <property type="molecule type" value="Genomic_DNA"/>
</dbReference>
<comment type="caution">
    <text evidence="16">Lacks conserved residue(s) required for the propagation of feature annotation.</text>
</comment>
<accession>A0A9W7XLD2</accession>
<keyword evidence="7 17" id="KW-0808">Transferase</keyword>
<comment type="pathway">
    <text evidence="3">Lipid metabolism.</text>
</comment>
<name>A0A9W7XLD2_9FUNG</name>
<comment type="subcellular location">
    <subcellularLocation>
        <location evidence="1 16">Endoplasmic reticulum membrane</location>
        <topology evidence="1 16">Multi-pass membrane protein</topology>
    </subcellularLocation>
</comment>
<evidence type="ECO:0000256" key="1">
    <source>
        <dbReference type="ARBA" id="ARBA00004477"/>
    </source>
</evidence>
<evidence type="ECO:0000256" key="9">
    <source>
        <dbReference type="ARBA" id="ARBA00022798"/>
    </source>
</evidence>